<dbReference type="PANTHER" id="PTHR11548">
    <property type="entry name" value="THYMIDYLATE SYNTHASE 1"/>
    <property type="match status" value="1"/>
</dbReference>
<evidence type="ECO:0000256" key="3">
    <source>
        <dbReference type="ARBA" id="ARBA00022603"/>
    </source>
</evidence>
<comment type="similarity">
    <text evidence="1">Belongs to the thymidylate synthase family.</text>
</comment>
<evidence type="ECO:0000256" key="4">
    <source>
        <dbReference type="ARBA" id="ARBA00022679"/>
    </source>
</evidence>
<dbReference type="PRINTS" id="PR00108">
    <property type="entry name" value="THYMDSNTHASE"/>
</dbReference>
<dbReference type="InterPro" id="IPR036926">
    <property type="entry name" value="Thymidate_synth/dCMP_Mease_sf"/>
</dbReference>
<dbReference type="EMBL" id="JQ245707">
    <property type="protein sequence ID" value="AEZ65733.1"/>
    <property type="molecule type" value="Genomic_DNA"/>
</dbReference>
<reference evidence="6 7" key="1">
    <citation type="journal article" date="2012" name="Proc. Natl. Acad. Sci. U.S.A.">
        <title>A novel lineage of myoviruses infecting cyanobacteria is widespread in the oceans.</title>
        <authorList>
            <person name="Sabehi G."/>
            <person name="Shaulov L."/>
            <person name="Silver D.H."/>
            <person name="Yanai I."/>
            <person name="Harel A."/>
            <person name="Lindell D."/>
        </authorList>
    </citation>
    <scope>NUCLEOTIDE SEQUENCE [LARGE SCALE GENOMIC DNA]</scope>
</reference>
<organism evidence="6 7">
    <name type="scientific">Cyanophage S-TIM5</name>
    <dbReference type="NCBI Taxonomy" id="1137745"/>
    <lineage>
        <taxon>Viruses</taxon>
        <taxon>Duplodnaviria</taxon>
        <taxon>Heunggongvirae</taxon>
        <taxon>Uroviricota</taxon>
        <taxon>Caudoviricetes</taxon>
        <taxon>Aurunvirus</taxon>
        <taxon>Aurunvirus STIM5</taxon>
    </lineage>
</organism>
<evidence type="ECO:0000256" key="2">
    <source>
        <dbReference type="ARBA" id="ARBA00011947"/>
    </source>
</evidence>
<evidence type="ECO:0000313" key="7">
    <source>
        <dbReference type="Proteomes" id="UP000007178"/>
    </source>
</evidence>
<name>H6WG09_9CAUD</name>
<dbReference type="InterPro" id="IPR023451">
    <property type="entry name" value="Thymidate_synth/dCMP_Mease_dom"/>
</dbReference>
<protein>
    <recommendedName>
        <fullName evidence="2">thymidylate synthase</fullName>
        <ecNumber evidence="2">2.1.1.45</ecNumber>
    </recommendedName>
</protein>
<dbReference type="Gene3D" id="3.30.572.10">
    <property type="entry name" value="Thymidylate synthase/dCMP hydroxymethylase domain"/>
    <property type="match status" value="1"/>
</dbReference>
<dbReference type="InterPro" id="IPR045097">
    <property type="entry name" value="Thymidate_synth/dCMP_Mease"/>
</dbReference>
<proteinExistence type="inferred from homology"/>
<evidence type="ECO:0000313" key="6">
    <source>
        <dbReference type="EMBL" id="AEZ65733.1"/>
    </source>
</evidence>
<dbReference type="SUPFAM" id="SSF55831">
    <property type="entry name" value="Thymidylate synthase/dCMP hydroxymethylase"/>
    <property type="match status" value="1"/>
</dbReference>
<keyword evidence="4" id="KW-0808">Transferase</keyword>
<dbReference type="EC" id="2.1.1.45" evidence="2"/>
<evidence type="ECO:0000259" key="5">
    <source>
        <dbReference type="Pfam" id="PF00303"/>
    </source>
</evidence>
<evidence type="ECO:0000256" key="1">
    <source>
        <dbReference type="ARBA" id="ARBA00009972"/>
    </source>
</evidence>
<dbReference type="OrthoDB" id="13491at10239"/>
<dbReference type="CDD" id="cd00351">
    <property type="entry name" value="TS_Pyrimidine_HMase"/>
    <property type="match status" value="1"/>
</dbReference>
<sequence length="278" mass="32053">MALSFDQQYIRIAKEILEDGIEVVGRNNLRYKQVFGQTIKIDLRDGFPALTLRKMPVKNLFREFMWDVNGNYEVSNLGPAKHFWDFLADAEGRLAGAYGRSWRAWPQVCPEQHMEWENFRPGPFDQLKWIWEQLKTNPTNRQLVLQTFNPAYESLHCPPCHPNITFSSDGQFLDILVNARSNDMATGVPLDMFRYGLLCTKMAEDASLTPRFVMFASANNHIYSQNEEAISEIIKNFPMGKSRIEMNPDKAIFDLDPETDFELVGYSSHGNVRMEVAN</sequence>
<keyword evidence="7" id="KW-1185">Reference proteome</keyword>
<dbReference type="GO" id="GO:0032259">
    <property type="term" value="P:methylation"/>
    <property type="evidence" value="ECO:0007669"/>
    <property type="project" value="UniProtKB-KW"/>
</dbReference>
<accession>H6WG09</accession>
<dbReference type="Pfam" id="PF00303">
    <property type="entry name" value="Thymidylat_synt"/>
    <property type="match status" value="1"/>
</dbReference>
<dbReference type="RefSeq" id="YP_007006147.1">
    <property type="nucleotide sequence ID" value="NC_019516.1"/>
</dbReference>
<feature type="domain" description="Thymidylate synthase/dCMP hydroxymethylase" evidence="5">
    <location>
        <begin position="7"/>
        <end position="277"/>
    </location>
</feature>
<dbReference type="Proteomes" id="UP000007178">
    <property type="component" value="Segment"/>
</dbReference>
<keyword evidence="3" id="KW-0489">Methyltransferase</keyword>
<dbReference type="GO" id="GO:0006231">
    <property type="term" value="P:dTMP biosynthetic process"/>
    <property type="evidence" value="ECO:0007669"/>
    <property type="project" value="InterPro"/>
</dbReference>
<dbReference type="InterPro" id="IPR000398">
    <property type="entry name" value="Thymidylate_synthase"/>
</dbReference>
<dbReference type="PANTHER" id="PTHR11548:SF1">
    <property type="entry name" value="THYMIDYLATE SYNTHASE 1"/>
    <property type="match status" value="1"/>
</dbReference>
<dbReference type="KEGG" id="vg:14013811"/>
<dbReference type="GO" id="GO:0004799">
    <property type="term" value="F:thymidylate synthase activity"/>
    <property type="evidence" value="ECO:0007669"/>
    <property type="project" value="UniProtKB-EC"/>
</dbReference>